<feature type="compositionally biased region" description="Basic and acidic residues" evidence="1">
    <location>
        <begin position="1"/>
        <end position="24"/>
    </location>
</feature>
<dbReference type="GO" id="GO:0006508">
    <property type="term" value="P:proteolysis"/>
    <property type="evidence" value="ECO:0007669"/>
    <property type="project" value="InterPro"/>
</dbReference>
<reference evidence="2" key="1">
    <citation type="submission" date="2018-11" db="EMBL/GenBank/DDBJ databases">
        <authorList>
            <person name="Alioto T."/>
            <person name="Alioto T."/>
        </authorList>
    </citation>
    <scope>NUCLEOTIDE SEQUENCE</scope>
</reference>
<dbReference type="InterPro" id="IPR001969">
    <property type="entry name" value="Aspartic_peptidase_AS"/>
</dbReference>
<keyword evidence="3" id="KW-1185">Reference proteome</keyword>
<evidence type="ECO:0008006" key="4">
    <source>
        <dbReference type="Google" id="ProtNLM"/>
    </source>
</evidence>
<accession>A0A8B6GBI3</accession>
<feature type="compositionally biased region" description="Basic and acidic residues" evidence="1">
    <location>
        <begin position="44"/>
        <end position="56"/>
    </location>
</feature>
<feature type="region of interest" description="Disordered" evidence="1">
    <location>
        <begin position="1"/>
        <end position="109"/>
    </location>
</feature>
<gene>
    <name evidence="2" type="ORF">MGAL_10B083900</name>
</gene>
<proteinExistence type="predicted"/>
<protein>
    <recommendedName>
        <fullName evidence="4">Peptidase A2 domain-containing protein</fullName>
    </recommendedName>
</protein>
<sequence>MDTHETVHKSEETVSKIQETDHNPDVPVNTTPKPDNKCMIPLDKAQEHADKSEDPKQSINTQQEKVNGKTCKPKLAKVNVADRPDPEIQCHAPPPDFGQRDDQNDHDDHKYEEERRYCKAFKNGDTIGRSKGNNRSFYIKTDSYSGSSDCDFEHFVEEIGGLRVKFLVDTGTTTTLLACKMFDQISERDTSNLEPSNLNIKDVNGKRLPVTLCQYN</sequence>
<dbReference type="OrthoDB" id="6169518at2759"/>
<name>A0A8B6GBI3_MYTGA</name>
<comment type="caution">
    <text evidence="2">The sequence shown here is derived from an EMBL/GenBank/DDBJ whole genome shotgun (WGS) entry which is preliminary data.</text>
</comment>
<feature type="compositionally biased region" description="Basic and acidic residues" evidence="1">
    <location>
        <begin position="98"/>
        <end position="109"/>
    </location>
</feature>
<evidence type="ECO:0000313" key="2">
    <source>
        <dbReference type="EMBL" id="VDI61629.1"/>
    </source>
</evidence>
<dbReference type="AlphaFoldDB" id="A0A8B6GBI3"/>
<evidence type="ECO:0000256" key="1">
    <source>
        <dbReference type="SAM" id="MobiDB-lite"/>
    </source>
</evidence>
<evidence type="ECO:0000313" key="3">
    <source>
        <dbReference type="Proteomes" id="UP000596742"/>
    </source>
</evidence>
<dbReference type="EMBL" id="UYJE01008159">
    <property type="protein sequence ID" value="VDI61629.1"/>
    <property type="molecule type" value="Genomic_DNA"/>
</dbReference>
<organism evidence="2 3">
    <name type="scientific">Mytilus galloprovincialis</name>
    <name type="common">Mediterranean mussel</name>
    <dbReference type="NCBI Taxonomy" id="29158"/>
    <lineage>
        <taxon>Eukaryota</taxon>
        <taxon>Metazoa</taxon>
        <taxon>Spiralia</taxon>
        <taxon>Lophotrochozoa</taxon>
        <taxon>Mollusca</taxon>
        <taxon>Bivalvia</taxon>
        <taxon>Autobranchia</taxon>
        <taxon>Pteriomorphia</taxon>
        <taxon>Mytilida</taxon>
        <taxon>Mytiloidea</taxon>
        <taxon>Mytilidae</taxon>
        <taxon>Mytilinae</taxon>
        <taxon>Mytilus</taxon>
    </lineage>
</organism>
<dbReference type="GO" id="GO:0004190">
    <property type="term" value="F:aspartic-type endopeptidase activity"/>
    <property type="evidence" value="ECO:0007669"/>
    <property type="project" value="InterPro"/>
</dbReference>
<dbReference type="Proteomes" id="UP000596742">
    <property type="component" value="Unassembled WGS sequence"/>
</dbReference>
<dbReference type="PROSITE" id="PS00141">
    <property type="entry name" value="ASP_PROTEASE"/>
    <property type="match status" value="1"/>
</dbReference>